<dbReference type="CDD" id="cd12361">
    <property type="entry name" value="RRM1_2_CELF1-6_like"/>
    <property type="match status" value="1"/>
</dbReference>
<evidence type="ECO:0000256" key="4">
    <source>
        <dbReference type="SAM" id="MobiDB-lite"/>
    </source>
</evidence>
<feature type="domain" description="RRM" evidence="5">
    <location>
        <begin position="366"/>
        <end position="444"/>
    </location>
</feature>
<protein>
    <recommendedName>
        <fullName evidence="5">RRM domain-containing protein</fullName>
    </recommendedName>
</protein>
<dbReference type="EMBL" id="HBEO01016256">
    <property type="protein sequence ID" value="CAD8485250.1"/>
    <property type="molecule type" value="Transcribed_RNA"/>
</dbReference>
<evidence type="ECO:0000259" key="5">
    <source>
        <dbReference type="PROSITE" id="PS50102"/>
    </source>
</evidence>
<feature type="domain" description="RRM" evidence="5">
    <location>
        <begin position="142"/>
        <end position="223"/>
    </location>
</feature>
<dbReference type="GO" id="GO:0005737">
    <property type="term" value="C:cytoplasm"/>
    <property type="evidence" value="ECO:0007669"/>
    <property type="project" value="UniProtKB-ARBA"/>
</dbReference>
<keyword evidence="2 3" id="KW-0694">RNA-binding</keyword>
<dbReference type="SUPFAM" id="SSF54928">
    <property type="entry name" value="RNA-binding domain, RBD"/>
    <property type="match status" value="2"/>
</dbReference>
<organism evidence="6">
    <name type="scientific">Hanusia phi</name>
    <dbReference type="NCBI Taxonomy" id="3032"/>
    <lineage>
        <taxon>Eukaryota</taxon>
        <taxon>Cryptophyceae</taxon>
        <taxon>Pyrenomonadales</taxon>
        <taxon>Geminigeraceae</taxon>
        <taxon>Hanusia</taxon>
    </lineage>
</organism>
<evidence type="ECO:0000313" key="6">
    <source>
        <dbReference type="EMBL" id="CAD8485250.1"/>
    </source>
</evidence>
<evidence type="ECO:0000256" key="2">
    <source>
        <dbReference type="ARBA" id="ARBA00022884"/>
    </source>
</evidence>
<dbReference type="InterPro" id="IPR035979">
    <property type="entry name" value="RBD_domain_sf"/>
</dbReference>
<dbReference type="InterPro" id="IPR000504">
    <property type="entry name" value="RRM_dom"/>
</dbReference>
<accession>A0A7S0EL09</accession>
<keyword evidence="1" id="KW-0677">Repeat</keyword>
<dbReference type="AlphaFoldDB" id="A0A7S0EL09"/>
<feature type="domain" description="RRM" evidence="5">
    <location>
        <begin position="54"/>
        <end position="135"/>
    </location>
</feature>
<evidence type="ECO:0000256" key="3">
    <source>
        <dbReference type="PROSITE-ProRule" id="PRU00176"/>
    </source>
</evidence>
<dbReference type="FunFam" id="3.30.70.330:FF:000013">
    <property type="entry name" value="CUGBP Elav-like family member 1 isoform 2"/>
    <property type="match status" value="1"/>
</dbReference>
<gene>
    <name evidence="6" type="ORF">HPHI1048_LOCUS11095</name>
</gene>
<sequence>MDGQTAPSHEHDAENRNQSNEEPQAHQERDRSPKPFSVSEFQPTLKLERPITSVKLFIGQIGRVTSNDDLKKLLEPHGNLLEVSVIMDKTTLQSKGCCFAVFASKKDADNAIQVLHGKHTMPGMSNPIQLSYARGEEEKFDAKLFVGMLAKHTTEEELKQVFSPYGNVDEVYIMKDKATNTSKGCAFVKYTTKHEASVAIQNLHQKTTLPGATQPLIVKWADPPKTKTNQSQPAVAMDAAAAMSNLQQLYMQQALLQQQQLALQQQWGLQQQPGMDYQGMAQGNFPGGGMYPGAELFMAALNGNQGGLGYGNNMPNPLPGPVPGNVPGNIPNLQPGGMMGGMGMGGSNAPSNAQGGGNGKGGPPGANLFVYHIPTSWGDADMRQCFAPFGNVISATVFKDRATFQSKGFGFVSFDNPMSASAAITGMNGMQIDGKRLKVELKKNKPTPY</sequence>
<dbReference type="Gene3D" id="3.30.70.330">
    <property type="match status" value="3"/>
</dbReference>
<dbReference type="Pfam" id="PF00076">
    <property type="entry name" value="RRM_1"/>
    <property type="match status" value="3"/>
</dbReference>
<dbReference type="GO" id="GO:0009967">
    <property type="term" value="P:positive regulation of signal transduction"/>
    <property type="evidence" value="ECO:0007669"/>
    <property type="project" value="UniProtKB-ARBA"/>
</dbReference>
<dbReference type="CDD" id="cd12362">
    <property type="entry name" value="RRM3_CELF1-6"/>
    <property type="match status" value="1"/>
</dbReference>
<evidence type="ECO:0000256" key="1">
    <source>
        <dbReference type="ARBA" id="ARBA00022737"/>
    </source>
</evidence>
<feature type="compositionally biased region" description="Basic and acidic residues" evidence="4">
    <location>
        <begin position="23"/>
        <end position="33"/>
    </location>
</feature>
<dbReference type="GO" id="GO:0010629">
    <property type="term" value="P:negative regulation of gene expression"/>
    <property type="evidence" value="ECO:0007669"/>
    <property type="project" value="UniProtKB-ARBA"/>
</dbReference>
<dbReference type="PROSITE" id="PS50102">
    <property type="entry name" value="RRM"/>
    <property type="match status" value="3"/>
</dbReference>
<dbReference type="FunFam" id="3.30.70.330:FF:000359">
    <property type="entry name" value="CUGBP Elav-like family member 2"/>
    <property type="match status" value="1"/>
</dbReference>
<dbReference type="InterPro" id="IPR012677">
    <property type="entry name" value="Nucleotide-bd_a/b_plait_sf"/>
</dbReference>
<name>A0A7S0EL09_9CRYP</name>
<dbReference type="PANTHER" id="PTHR24012">
    <property type="entry name" value="RNA BINDING PROTEIN"/>
    <property type="match status" value="1"/>
</dbReference>
<feature type="region of interest" description="Disordered" evidence="4">
    <location>
        <begin position="1"/>
        <end position="38"/>
    </location>
</feature>
<dbReference type="SMART" id="SM00360">
    <property type="entry name" value="RRM"/>
    <property type="match status" value="3"/>
</dbReference>
<proteinExistence type="predicted"/>
<dbReference type="GO" id="GO:0003729">
    <property type="term" value="F:mRNA binding"/>
    <property type="evidence" value="ECO:0007669"/>
    <property type="project" value="UniProtKB-ARBA"/>
</dbReference>
<dbReference type="FunFam" id="3.30.70.330:FF:000383">
    <property type="entry name" value="Sex lethal, isoform D"/>
    <property type="match status" value="1"/>
</dbReference>
<reference evidence="6" key="1">
    <citation type="submission" date="2021-01" db="EMBL/GenBank/DDBJ databases">
        <authorList>
            <person name="Corre E."/>
            <person name="Pelletier E."/>
            <person name="Niang G."/>
            <person name="Scheremetjew M."/>
            <person name="Finn R."/>
            <person name="Kale V."/>
            <person name="Holt S."/>
            <person name="Cochrane G."/>
            <person name="Meng A."/>
            <person name="Brown T."/>
            <person name="Cohen L."/>
        </authorList>
    </citation>
    <scope>NUCLEOTIDE SEQUENCE</scope>
    <source>
        <strain evidence="6">CCMP325</strain>
    </source>
</reference>